<sequence length="140" mass="14578">MSYGTAAALQAAVYQCLRDAPGVAALVGADIYDAVPPGTVTGTYVALGPEDVVDASDKTGRGAQHDFIVSVVTDEAGFSAAKEVAVAISDALTGARLVLSRGSLVAIWFLKARARRVEKGAVRRVDLTFRARVEDDPATI</sequence>
<evidence type="ECO:0000313" key="2">
    <source>
        <dbReference type="EMBL" id="RWR23892.1"/>
    </source>
</evidence>
<evidence type="ECO:0000313" key="3">
    <source>
        <dbReference type="Proteomes" id="UP000284476"/>
    </source>
</evidence>
<reference evidence="3 4" key="1">
    <citation type="submission" date="2019-01" db="EMBL/GenBank/DDBJ databases">
        <title>Sinorhodobacter populi sp. nov. isolated from the symptomatic bark tissue of Populus euramericana canker.</title>
        <authorList>
            <person name="Xu G."/>
        </authorList>
    </citation>
    <scope>NUCLEOTIDE SEQUENCE [LARGE SCALE GENOMIC DNA]</scope>
    <source>
        <strain evidence="1 4">2D-5</strain>
        <strain evidence="2 3">SK2B-1</strain>
    </source>
</reference>
<keyword evidence="4" id="KW-1185">Reference proteome</keyword>
<dbReference type="EMBL" id="SAUZ01000002">
    <property type="protein sequence ID" value="RWR23892.1"/>
    <property type="molecule type" value="Genomic_DNA"/>
</dbReference>
<dbReference type="InterPro" id="IPR021508">
    <property type="entry name" value="Gp17-like"/>
</dbReference>
<accession>A0A443J3K1</accession>
<comment type="caution">
    <text evidence="1">The sequence shown here is derived from an EMBL/GenBank/DDBJ whole genome shotgun (WGS) entry which is preliminary data.</text>
</comment>
<dbReference type="AlphaFoldDB" id="A0A443J3K1"/>
<accession>A0A443JTS1</accession>
<dbReference type="RefSeq" id="WP_128207416.1">
    <property type="nucleotide sequence ID" value="NZ_JBHRSO010000011.1"/>
</dbReference>
<dbReference type="Pfam" id="PF11367">
    <property type="entry name" value="Tail_completion_gp17"/>
    <property type="match status" value="1"/>
</dbReference>
<dbReference type="EMBL" id="SAUW01000002">
    <property type="protein sequence ID" value="RWR14906.1"/>
    <property type="molecule type" value="Genomic_DNA"/>
</dbReference>
<evidence type="ECO:0000313" key="1">
    <source>
        <dbReference type="EMBL" id="RWR14906.1"/>
    </source>
</evidence>
<name>A0A443J3K1_9RHOB</name>
<dbReference type="Proteomes" id="UP000284476">
    <property type="component" value="Unassembled WGS sequence"/>
</dbReference>
<proteinExistence type="predicted"/>
<organism evidence="1 4">
    <name type="scientific">Paenirhodobacter populi</name>
    <dbReference type="NCBI Taxonomy" id="2306993"/>
    <lineage>
        <taxon>Bacteria</taxon>
        <taxon>Pseudomonadati</taxon>
        <taxon>Pseudomonadota</taxon>
        <taxon>Alphaproteobacteria</taxon>
        <taxon>Rhodobacterales</taxon>
        <taxon>Rhodobacter group</taxon>
        <taxon>Paenirhodobacter</taxon>
    </lineage>
</organism>
<dbReference type="Gene3D" id="3.30.2000.30">
    <property type="match status" value="1"/>
</dbReference>
<gene>
    <name evidence="2" type="ORF">D2T30_01905</name>
    <name evidence="1" type="ORF">D2T33_02850</name>
</gene>
<dbReference type="InterPro" id="IPR053745">
    <property type="entry name" value="Viral_Tail_Comp_sf"/>
</dbReference>
<protein>
    <submittedName>
        <fullName evidence="1">DUF3168 domain-containing protein</fullName>
    </submittedName>
</protein>
<evidence type="ECO:0000313" key="4">
    <source>
        <dbReference type="Proteomes" id="UP000285710"/>
    </source>
</evidence>
<reference evidence="3 4" key="2">
    <citation type="submission" date="2019-01" db="EMBL/GenBank/DDBJ databases">
        <authorList>
            <person name="Li Y."/>
        </authorList>
    </citation>
    <scope>NUCLEOTIDE SEQUENCE [LARGE SCALE GENOMIC DNA]</scope>
    <source>
        <strain evidence="1 4">2D-5</strain>
        <strain evidence="2 3">SK2B-1</strain>
    </source>
</reference>
<dbReference type="Proteomes" id="UP000285710">
    <property type="component" value="Unassembled WGS sequence"/>
</dbReference>